<dbReference type="Pfam" id="PF02955">
    <property type="entry name" value="GSH-S_ATP"/>
    <property type="match status" value="1"/>
</dbReference>
<evidence type="ECO:0000256" key="10">
    <source>
        <dbReference type="HAMAP-Rule" id="MF_00162"/>
    </source>
</evidence>
<feature type="domain" description="ATP-grasp" evidence="11">
    <location>
        <begin position="124"/>
        <end position="309"/>
    </location>
</feature>
<dbReference type="Gene3D" id="3.40.50.20">
    <property type="match status" value="1"/>
</dbReference>
<dbReference type="GO" id="GO:0005524">
    <property type="term" value="F:ATP binding"/>
    <property type="evidence" value="ECO:0007669"/>
    <property type="project" value="UniProtKB-UniRule"/>
</dbReference>
<comment type="pathway">
    <text evidence="10">Sulfur metabolism; glutathione biosynthesis; glutathione from L-cysteine and L-glutamate: step 2/2.</text>
</comment>
<evidence type="ECO:0000313" key="13">
    <source>
        <dbReference type="Proteomes" id="UP000654401"/>
    </source>
</evidence>
<organism evidence="12 13">
    <name type="scientific">Candidatus Thiopontia autotrophica</name>
    <dbReference type="NCBI Taxonomy" id="2841688"/>
    <lineage>
        <taxon>Bacteria</taxon>
        <taxon>Pseudomonadati</taxon>
        <taxon>Pseudomonadota</taxon>
        <taxon>Gammaproteobacteria</taxon>
        <taxon>Candidatus Thiopontia</taxon>
    </lineage>
</organism>
<gene>
    <name evidence="10 12" type="primary">gshB</name>
    <name evidence="12" type="ORF">H8D24_05325</name>
</gene>
<evidence type="ECO:0000256" key="4">
    <source>
        <dbReference type="ARBA" id="ARBA00022684"/>
    </source>
</evidence>
<dbReference type="HAMAP" id="MF_00162">
    <property type="entry name" value="GSH_S"/>
    <property type="match status" value="1"/>
</dbReference>
<dbReference type="PANTHER" id="PTHR21621:SF4">
    <property type="entry name" value="GLUTATHIONE SYNTHETASE"/>
    <property type="match status" value="1"/>
</dbReference>
<dbReference type="PROSITE" id="PS50975">
    <property type="entry name" value="ATP_GRASP"/>
    <property type="match status" value="1"/>
</dbReference>
<keyword evidence="9" id="KW-0464">Manganese</keyword>
<evidence type="ECO:0000256" key="8">
    <source>
        <dbReference type="ARBA" id="ARBA00022842"/>
    </source>
</evidence>
<keyword evidence="3 10" id="KW-0436">Ligase</keyword>
<dbReference type="InterPro" id="IPR013815">
    <property type="entry name" value="ATP_grasp_subdomain_1"/>
</dbReference>
<name>A0A8J6P853_9GAMM</name>
<evidence type="ECO:0000256" key="6">
    <source>
        <dbReference type="ARBA" id="ARBA00022741"/>
    </source>
</evidence>
<keyword evidence="4 10" id="KW-0317">Glutathione biosynthesis</keyword>
<evidence type="ECO:0000256" key="5">
    <source>
        <dbReference type="ARBA" id="ARBA00022723"/>
    </source>
</evidence>
<comment type="caution">
    <text evidence="12">The sequence shown here is derived from an EMBL/GenBank/DDBJ whole genome shotgun (WGS) entry which is preliminary data.</text>
</comment>
<proteinExistence type="inferred from homology"/>
<dbReference type="InterPro" id="IPR004215">
    <property type="entry name" value="GSHS_N"/>
</dbReference>
<dbReference type="InterPro" id="IPR016185">
    <property type="entry name" value="PreATP-grasp_dom_sf"/>
</dbReference>
<dbReference type="EC" id="6.3.2.3" evidence="10"/>
<evidence type="ECO:0000256" key="1">
    <source>
        <dbReference type="ARBA" id="ARBA00001936"/>
    </source>
</evidence>
<dbReference type="GO" id="GO:0046872">
    <property type="term" value="F:metal ion binding"/>
    <property type="evidence" value="ECO:0007669"/>
    <property type="project" value="UniProtKB-KW"/>
</dbReference>
<dbReference type="EMBL" id="JACNFK010000027">
    <property type="protein sequence ID" value="MBC8519808.1"/>
    <property type="molecule type" value="Genomic_DNA"/>
</dbReference>
<evidence type="ECO:0000256" key="3">
    <source>
        <dbReference type="ARBA" id="ARBA00022598"/>
    </source>
</evidence>
<comment type="catalytic activity">
    <reaction evidence="10">
        <text>gamma-L-glutamyl-L-cysteine + glycine + ATP = glutathione + ADP + phosphate + H(+)</text>
        <dbReference type="Rhea" id="RHEA:13557"/>
        <dbReference type="ChEBI" id="CHEBI:15378"/>
        <dbReference type="ChEBI" id="CHEBI:30616"/>
        <dbReference type="ChEBI" id="CHEBI:43474"/>
        <dbReference type="ChEBI" id="CHEBI:57305"/>
        <dbReference type="ChEBI" id="CHEBI:57925"/>
        <dbReference type="ChEBI" id="CHEBI:58173"/>
        <dbReference type="ChEBI" id="CHEBI:456216"/>
        <dbReference type="EC" id="6.3.2.3"/>
    </reaction>
</comment>
<dbReference type="FunFam" id="3.40.50.20:FF:000009">
    <property type="entry name" value="Glutathione synthetase"/>
    <property type="match status" value="1"/>
</dbReference>
<dbReference type="GO" id="GO:0004363">
    <property type="term" value="F:glutathione synthase activity"/>
    <property type="evidence" value="ECO:0007669"/>
    <property type="project" value="UniProtKB-UniRule"/>
</dbReference>
<dbReference type="InterPro" id="IPR011761">
    <property type="entry name" value="ATP-grasp"/>
</dbReference>
<comment type="cofactor">
    <cofactor evidence="2">
        <name>Mg(2+)</name>
        <dbReference type="ChEBI" id="CHEBI:18420"/>
    </cofactor>
</comment>
<sequence>MRIGIVMDPIQTIHPYKDSSLAMLLEAQKREWEIHYMEMDDLFLEQGTAMGQTHLLQVMDDMKQWYVLGEKQAMPLSNLDVILMRKDPPFDREYLYATHILELAERDGAMVVNRPQALRDLNEKLATSWFPELSPPSLVTSNEARIRQFLDAHEEIILKPLDAMGGTSIFRLRSGDQNTGVIIETITNNGSSYVMAQRFIPEITAGDKRILMVDGDPIPYALARIPAEGENRGNLAAGGRGEGIPLSERDLEIAQKVSPLLQERGLLFVGLDVIGDWLTEINVTSPTCIRELDNKYDLNIAGDLMDAIERRLGQ</sequence>
<keyword evidence="8" id="KW-0460">Magnesium</keyword>
<dbReference type="Pfam" id="PF02951">
    <property type="entry name" value="GSH-S_N"/>
    <property type="match status" value="1"/>
</dbReference>
<dbReference type="SUPFAM" id="SSF52440">
    <property type="entry name" value="PreATP-grasp domain"/>
    <property type="match status" value="1"/>
</dbReference>
<dbReference type="AlphaFoldDB" id="A0A8J6P853"/>
<dbReference type="Proteomes" id="UP000654401">
    <property type="component" value="Unassembled WGS sequence"/>
</dbReference>
<reference evidence="12 13" key="1">
    <citation type="submission" date="2020-08" db="EMBL/GenBank/DDBJ databases">
        <title>Bridging the membrane lipid divide: bacteria of the FCB group superphylum have the potential to synthesize archaeal ether lipids.</title>
        <authorList>
            <person name="Villanueva L."/>
            <person name="Von Meijenfeldt F.A.B."/>
            <person name="Westbye A.B."/>
            <person name="Yadav S."/>
            <person name="Hopmans E.C."/>
            <person name="Dutilh B.E."/>
            <person name="Sinninghe Damste J.S."/>
        </authorList>
    </citation>
    <scope>NUCLEOTIDE SEQUENCE [LARGE SCALE GENOMIC DNA]</scope>
    <source>
        <strain evidence="12">NIOZ-UU100</strain>
    </source>
</reference>
<evidence type="ECO:0000256" key="9">
    <source>
        <dbReference type="ARBA" id="ARBA00023211"/>
    </source>
</evidence>
<dbReference type="UniPathway" id="UPA00142">
    <property type="reaction ID" value="UER00210"/>
</dbReference>
<dbReference type="InterPro" id="IPR006284">
    <property type="entry name" value="Glut_synth_pro"/>
</dbReference>
<comment type="similarity">
    <text evidence="10">Belongs to the prokaryotic GSH synthase family.</text>
</comment>
<evidence type="ECO:0000256" key="2">
    <source>
        <dbReference type="ARBA" id="ARBA00001946"/>
    </source>
</evidence>
<dbReference type="NCBIfam" id="NF003573">
    <property type="entry name" value="PRK05246.1"/>
    <property type="match status" value="1"/>
</dbReference>
<accession>A0A8J6P853</accession>
<evidence type="ECO:0000313" key="12">
    <source>
        <dbReference type="EMBL" id="MBC8519808.1"/>
    </source>
</evidence>
<evidence type="ECO:0000256" key="7">
    <source>
        <dbReference type="ARBA" id="ARBA00022840"/>
    </source>
</evidence>
<protein>
    <recommendedName>
        <fullName evidence="10">Glutathione synthetase</fullName>
        <ecNumber evidence="10">6.3.2.3</ecNumber>
    </recommendedName>
    <alternativeName>
        <fullName evidence="10">GSH synthetase</fullName>
        <shortName evidence="10">GSH-S</shortName>
        <shortName evidence="10">GSHase</shortName>
    </alternativeName>
    <alternativeName>
        <fullName evidence="10">Glutathione synthase</fullName>
    </alternativeName>
</protein>
<dbReference type="SUPFAM" id="SSF56059">
    <property type="entry name" value="Glutathione synthetase ATP-binding domain-like"/>
    <property type="match status" value="1"/>
</dbReference>
<keyword evidence="6 10" id="KW-0547">Nucleotide-binding</keyword>
<evidence type="ECO:0000259" key="11">
    <source>
        <dbReference type="PROSITE" id="PS50975"/>
    </source>
</evidence>
<dbReference type="PANTHER" id="PTHR21621">
    <property type="entry name" value="RIBOSOMAL PROTEIN S6 MODIFICATION PROTEIN"/>
    <property type="match status" value="1"/>
</dbReference>
<dbReference type="NCBIfam" id="TIGR01380">
    <property type="entry name" value="glut_syn"/>
    <property type="match status" value="1"/>
</dbReference>
<dbReference type="InterPro" id="IPR004218">
    <property type="entry name" value="GSHS_ATP-bd"/>
</dbReference>
<keyword evidence="5" id="KW-0479">Metal-binding</keyword>
<dbReference type="Gene3D" id="3.30.1490.20">
    <property type="entry name" value="ATP-grasp fold, A domain"/>
    <property type="match status" value="1"/>
</dbReference>
<comment type="cofactor">
    <cofactor evidence="1">
        <name>Mn(2+)</name>
        <dbReference type="ChEBI" id="CHEBI:29035"/>
    </cofactor>
</comment>
<dbReference type="FunFam" id="3.30.1490.20:FF:000009">
    <property type="entry name" value="Glutathione synthetase"/>
    <property type="match status" value="1"/>
</dbReference>
<dbReference type="Gene3D" id="3.30.470.20">
    <property type="entry name" value="ATP-grasp fold, B domain"/>
    <property type="match status" value="1"/>
</dbReference>
<keyword evidence="7 10" id="KW-0067">ATP-binding</keyword>
<dbReference type="GO" id="GO:0005737">
    <property type="term" value="C:cytoplasm"/>
    <property type="evidence" value="ECO:0007669"/>
    <property type="project" value="TreeGrafter"/>
</dbReference>